<dbReference type="Proteomes" id="UP000425178">
    <property type="component" value="Chromosome"/>
</dbReference>
<evidence type="ECO:0000256" key="5">
    <source>
        <dbReference type="ARBA" id="ARBA00022989"/>
    </source>
</evidence>
<gene>
    <name evidence="8" type="primary">srpC</name>
    <name evidence="8" type="ORF">CETAM_10530</name>
</gene>
<sequence length="398" mass="41212">MKAEETSGRYLGEVIRSFGVLGVTAFGGPTAHLGYFREEFVARRAWLSERSYADIVAIAQFMPGPASSQVGMALGYHRAGWAGMLAAWVMFTLPSAAILATFGLLMSTYAVDGDQGWIRGLLAAAVAVVFHAVAGMAGGMANTRLTATIAVIAGLIVLTVPGPLTHVAVILAAGVAGVLLLRGSVSENGDDDGLDEIRPVSSRAAVTGLVLFFVLLVGLWLGAATVGGDLLTRASAYFQTGALVFGGGHVVLPLLEQQTVITGWVTQSQFLAGYSAAQAVPGPLFTFASFLGAVDGGMWGAILATVAVFLPSALLMTAGLHFWGRWRHSPVLRAAFTAVNAAVVGLLGAALWDPVLVHGVTGVASLSIAALCWLGLATWKLPPWSIALFAALAGWVLL</sequence>
<evidence type="ECO:0000313" key="9">
    <source>
        <dbReference type="Proteomes" id="UP000425178"/>
    </source>
</evidence>
<dbReference type="NCBIfam" id="TIGR00937">
    <property type="entry name" value="2A51"/>
    <property type="match status" value="1"/>
</dbReference>
<evidence type="ECO:0000256" key="6">
    <source>
        <dbReference type="ARBA" id="ARBA00023136"/>
    </source>
</evidence>
<evidence type="ECO:0000256" key="4">
    <source>
        <dbReference type="ARBA" id="ARBA00022692"/>
    </source>
</evidence>
<keyword evidence="6 7" id="KW-0472">Membrane</keyword>
<reference evidence="8 9" key="1">
    <citation type="journal article" date="2021" name="Int. J. Syst. Evol. Microbiol.">
        <title>Classification of three corynebacterial strains isolated from a small paddock in North Rhine-Westphalia: proposal of &lt;i&gt;Corynebacterium kalinowskii&lt;/i&gt; sp. nov., &lt;i&gt;Corynebacterium comes&lt;/i&gt; sp. nov. and &lt;i&gt;Corynebacterium occultum&lt;/i&gt; sp. nov.</title>
        <authorList>
            <person name="Schaffert L."/>
            <person name="Ruwe M."/>
            <person name="Milse J."/>
            <person name="Hanuschka K."/>
            <person name="Ortseifen V."/>
            <person name="Droste J."/>
            <person name="Brandt D."/>
            <person name="Schl L."/>
            <person name="Kutter Y."/>
            <person name="Vinke S."/>
            <person name="Vieh P."/>
            <person name="Jacob L."/>
            <person name="L N.C."/>
            <person name="Schulte-Berndt E."/>
            <person name="Hain C."/>
            <person name="Linder M."/>
            <person name="Schmidt P."/>
            <person name="Wollenschl L."/>
            <person name="Luttermann T."/>
            <person name="Thieme E."/>
            <person name="Hassa J."/>
            <person name="Haak M."/>
            <person name="Wittchen M."/>
            <person name="Mentz A."/>
            <person name="Persicke M."/>
            <person name="Busche T."/>
            <person name="R C."/>
        </authorList>
    </citation>
    <scope>NUCLEOTIDE SEQUENCE [LARGE SCALE GENOMIC DNA]</scope>
    <source>
        <strain evidence="8 9">2019</strain>
    </source>
</reference>
<comment type="subcellular location">
    <subcellularLocation>
        <location evidence="1">Cell membrane</location>
        <topology evidence="1">Multi-pass membrane protein</topology>
    </subcellularLocation>
</comment>
<dbReference type="PANTHER" id="PTHR33567:SF3">
    <property type="entry name" value="CHROMATE ION TRANSPORTER (EUROFUNG)"/>
    <property type="match status" value="1"/>
</dbReference>
<feature type="transmembrane region" description="Helical" evidence="7">
    <location>
        <begin position="141"/>
        <end position="158"/>
    </location>
</feature>
<feature type="transmembrane region" description="Helical" evidence="7">
    <location>
        <begin position="164"/>
        <end position="183"/>
    </location>
</feature>
<evidence type="ECO:0000256" key="2">
    <source>
        <dbReference type="ARBA" id="ARBA00005262"/>
    </source>
</evidence>
<dbReference type="KEGG" id="ccoe:CETAM_10530"/>
<dbReference type="PANTHER" id="PTHR33567">
    <property type="entry name" value="CHROMATE ION TRANSPORTER (EUROFUNG)"/>
    <property type="match status" value="1"/>
</dbReference>
<evidence type="ECO:0000256" key="3">
    <source>
        <dbReference type="ARBA" id="ARBA00022475"/>
    </source>
</evidence>
<dbReference type="GO" id="GO:0005886">
    <property type="term" value="C:plasma membrane"/>
    <property type="evidence" value="ECO:0007669"/>
    <property type="project" value="UniProtKB-SubCell"/>
</dbReference>
<keyword evidence="9" id="KW-1185">Reference proteome</keyword>
<feature type="transmembrane region" description="Helical" evidence="7">
    <location>
        <begin position="300"/>
        <end position="323"/>
    </location>
</feature>
<feature type="transmembrane region" description="Helical" evidence="7">
    <location>
        <begin position="236"/>
        <end position="255"/>
    </location>
</feature>
<feature type="transmembrane region" description="Helical" evidence="7">
    <location>
        <begin position="204"/>
        <end position="224"/>
    </location>
</feature>
<dbReference type="RefSeq" id="WP_156228813.1">
    <property type="nucleotide sequence ID" value="NZ_CP046453.1"/>
</dbReference>
<protein>
    <submittedName>
        <fullName evidence="8">Chromate transport protein</fullName>
    </submittedName>
</protein>
<feature type="transmembrane region" description="Helical" evidence="7">
    <location>
        <begin position="85"/>
        <end position="110"/>
    </location>
</feature>
<dbReference type="InterPro" id="IPR014047">
    <property type="entry name" value="Chr_Tranpt_l_chain"/>
</dbReference>
<feature type="transmembrane region" description="Helical" evidence="7">
    <location>
        <begin position="116"/>
        <end position="134"/>
    </location>
</feature>
<dbReference type="PIRSF" id="PIRSF004810">
    <property type="entry name" value="ChrA"/>
    <property type="match status" value="1"/>
</dbReference>
<evidence type="ECO:0000256" key="1">
    <source>
        <dbReference type="ARBA" id="ARBA00004651"/>
    </source>
</evidence>
<dbReference type="GO" id="GO:0015109">
    <property type="term" value="F:chromate transmembrane transporter activity"/>
    <property type="evidence" value="ECO:0007669"/>
    <property type="project" value="InterPro"/>
</dbReference>
<name>A0A6B8VMV6_9CORY</name>
<evidence type="ECO:0000313" key="8">
    <source>
        <dbReference type="EMBL" id="QGU05353.1"/>
    </source>
</evidence>
<dbReference type="AlphaFoldDB" id="A0A6B8VMV6"/>
<feature type="transmembrane region" description="Helical" evidence="7">
    <location>
        <begin position="276"/>
        <end position="294"/>
    </location>
</feature>
<proteinExistence type="inferred from homology"/>
<keyword evidence="5 7" id="KW-1133">Transmembrane helix</keyword>
<accession>A0A6B8VMV6</accession>
<evidence type="ECO:0000256" key="7">
    <source>
        <dbReference type="SAM" id="Phobius"/>
    </source>
</evidence>
<feature type="transmembrane region" description="Helical" evidence="7">
    <location>
        <begin position="355"/>
        <end position="374"/>
    </location>
</feature>
<dbReference type="EMBL" id="CP046453">
    <property type="protein sequence ID" value="QGU05353.1"/>
    <property type="molecule type" value="Genomic_DNA"/>
</dbReference>
<dbReference type="InterPro" id="IPR003370">
    <property type="entry name" value="Chromate_transpt"/>
</dbReference>
<keyword evidence="4 7" id="KW-0812">Transmembrane</keyword>
<comment type="similarity">
    <text evidence="2">Belongs to the chromate ion transporter (CHR) (TC 2.A.51) family.</text>
</comment>
<feature type="transmembrane region" description="Helical" evidence="7">
    <location>
        <begin position="330"/>
        <end position="349"/>
    </location>
</feature>
<organism evidence="8 9">
    <name type="scientific">Corynebacterium comes</name>
    <dbReference type="NCBI Taxonomy" id="2675218"/>
    <lineage>
        <taxon>Bacteria</taxon>
        <taxon>Bacillati</taxon>
        <taxon>Actinomycetota</taxon>
        <taxon>Actinomycetes</taxon>
        <taxon>Mycobacteriales</taxon>
        <taxon>Corynebacteriaceae</taxon>
        <taxon>Corynebacterium</taxon>
    </lineage>
</organism>
<dbReference type="Pfam" id="PF02417">
    <property type="entry name" value="Chromate_transp"/>
    <property type="match status" value="2"/>
</dbReference>
<keyword evidence="3" id="KW-1003">Cell membrane</keyword>